<dbReference type="InterPro" id="IPR036414">
    <property type="entry name" value="YaeB_N_sf"/>
</dbReference>
<proteinExistence type="inferred from homology"/>
<evidence type="ECO:0000259" key="3">
    <source>
        <dbReference type="PROSITE" id="PS51668"/>
    </source>
</evidence>
<evidence type="ECO:0000256" key="2">
    <source>
        <dbReference type="ARBA" id="ARBA00033753"/>
    </source>
</evidence>
<dbReference type="Pfam" id="PF18389">
    <property type="entry name" value="TrmO_C"/>
    <property type="match status" value="1"/>
</dbReference>
<evidence type="ECO:0000256" key="1">
    <source>
        <dbReference type="ARBA" id="ARBA00022691"/>
    </source>
</evidence>
<keyword evidence="1" id="KW-0949">S-adenosyl-L-methionine</keyword>
<dbReference type="PANTHER" id="PTHR12818">
    <property type="entry name" value="TRNA (ADENINE(37)-N6)-METHYLTRANSFERASE"/>
    <property type="match status" value="1"/>
</dbReference>
<dbReference type="Gene3D" id="3.30.2310.10">
    <property type="entry name" value="YaeB-like"/>
    <property type="match status" value="1"/>
</dbReference>
<keyword evidence="5" id="KW-1185">Reference proteome</keyword>
<name>A0ABD0Y951_9HEMI</name>
<dbReference type="InterPro" id="IPR041369">
    <property type="entry name" value="TrmO_C"/>
</dbReference>
<dbReference type="PROSITE" id="PS51668">
    <property type="entry name" value="TSAA_2"/>
    <property type="match status" value="1"/>
</dbReference>
<dbReference type="InterPro" id="IPR040372">
    <property type="entry name" value="YaeB-like"/>
</dbReference>
<dbReference type="InterPro" id="IPR036413">
    <property type="entry name" value="YaeB-like_sf"/>
</dbReference>
<dbReference type="NCBIfam" id="TIGR00104">
    <property type="entry name" value="tRNA_TsaA"/>
    <property type="match status" value="1"/>
</dbReference>
<organism evidence="4 5">
    <name type="scientific">Ranatra chinensis</name>
    <dbReference type="NCBI Taxonomy" id="642074"/>
    <lineage>
        <taxon>Eukaryota</taxon>
        <taxon>Metazoa</taxon>
        <taxon>Ecdysozoa</taxon>
        <taxon>Arthropoda</taxon>
        <taxon>Hexapoda</taxon>
        <taxon>Insecta</taxon>
        <taxon>Pterygota</taxon>
        <taxon>Neoptera</taxon>
        <taxon>Paraneoptera</taxon>
        <taxon>Hemiptera</taxon>
        <taxon>Heteroptera</taxon>
        <taxon>Panheteroptera</taxon>
        <taxon>Nepomorpha</taxon>
        <taxon>Nepidae</taxon>
        <taxon>Ranatrinae</taxon>
        <taxon>Ranatra</taxon>
    </lineage>
</organism>
<feature type="non-terminal residue" evidence="4">
    <location>
        <position position="1"/>
    </location>
</feature>
<comment type="similarity">
    <text evidence="2">Belongs to the tRNA methyltransferase O family.</text>
</comment>
<reference evidence="4 5" key="1">
    <citation type="submission" date="2024-07" db="EMBL/GenBank/DDBJ databases">
        <title>Chromosome-level genome assembly of the water stick insect Ranatra chinensis (Heteroptera: Nepidae).</title>
        <authorList>
            <person name="Liu X."/>
        </authorList>
    </citation>
    <scope>NUCLEOTIDE SEQUENCE [LARGE SCALE GENOMIC DNA]</scope>
    <source>
        <strain evidence="4">Cailab_2021Rc</strain>
        <tissue evidence="4">Muscle</tissue>
    </source>
</reference>
<dbReference type="EMBL" id="JBFDAA010000022">
    <property type="protein sequence ID" value="KAL1110608.1"/>
    <property type="molecule type" value="Genomic_DNA"/>
</dbReference>
<evidence type="ECO:0000313" key="4">
    <source>
        <dbReference type="EMBL" id="KAL1110608.1"/>
    </source>
</evidence>
<dbReference type="CDD" id="cd09281">
    <property type="entry name" value="UPF0066"/>
    <property type="match status" value="1"/>
</dbReference>
<dbReference type="PANTHER" id="PTHR12818:SF0">
    <property type="entry name" value="TRNA (ADENINE(37)-N6)-METHYLTRANSFERASE"/>
    <property type="match status" value="1"/>
</dbReference>
<feature type="domain" description="TsaA-like" evidence="3">
    <location>
        <begin position="52"/>
        <end position="190"/>
    </location>
</feature>
<comment type="caution">
    <text evidence="4">The sequence shown here is derived from an EMBL/GenBank/DDBJ whole genome shotgun (WGS) entry which is preliminary data.</text>
</comment>
<dbReference type="Proteomes" id="UP001558652">
    <property type="component" value="Unassembled WGS sequence"/>
</dbReference>
<dbReference type="Pfam" id="PF01980">
    <property type="entry name" value="TrmO_N"/>
    <property type="match status" value="1"/>
</dbReference>
<sequence length="349" mass="39536">RQQIKSLRYTQQKEIEDLRTKLTTWKCQSCKESEQVIRCEEADSESGAGVLFTPIGILSTTFPKKRGVPRQPGICHQSHGKLSLFNTIFTNPEHALEGLSEFSHMWILFHFDRNDSLRLHAKVSPPRLNGERTGVFATRSPHRPCPIGLSLVHIDSIRGSTIYFSGVDMLDGTPVFDIKPYIPQYDDPMQQIEDIEDKLEIRDLPIAPGSPGVCPGYREAPDGEDSDEDFPATLHSVSENVRVPSWVKKSGSHMSVNFTQEAEGQLQQLDKIHLEPVIKSVLREDPRSVYLKQRYSNQFYTFLISDLHVSCKFNDAVQSVNVYRISQAGKLCECGEQEWQCSNHGVFKS</sequence>
<dbReference type="InterPro" id="IPR023370">
    <property type="entry name" value="TrmO-like_N"/>
</dbReference>
<gene>
    <name evidence="4" type="ORF">AAG570_008136</name>
</gene>
<dbReference type="SUPFAM" id="SSF118196">
    <property type="entry name" value="YaeB-like"/>
    <property type="match status" value="1"/>
</dbReference>
<evidence type="ECO:0000313" key="5">
    <source>
        <dbReference type="Proteomes" id="UP001558652"/>
    </source>
</evidence>
<dbReference type="AlphaFoldDB" id="A0ABD0Y951"/>
<dbReference type="Gene3D" id="2.40.30.70">
    <property type="entry name" value="YaeB-like"/>
    <property type="match status" value="1"/>
</dbReference>
<protein>
    <recommendedName>
        <fullName evidence="3">TsaA-like domain-containing protein</fullName>
    </recommendedName>
</protein>
<accession>A0ABD0Y951</accession>